<evidence type="ECO:0000256" key="7">
    <source>
        <dbReference type="SAM" id="Phobius"/>
    </source>
</evidence>
<dbReference type="InterPro" id="IPR007430">
    <property type="entry name" value="VirB8"/>
</dbReference>
<evidence type="ECO:0000256" key="4">
    <source>
        <dbReference type="ARBA" id="ARBA00022989"/>
    </source>
</evidence>
<dbReference type="KEGG" id="bapi:BBC0122_019240"/>
<dbReference type="Proteomes" id="UP000189632">
    <property type="component" value="Chromosome"/>
</dbReference>
<sequence length="254" mass="29167">MREKIKRFFPNIKILSKIKTTNSKQQVNPNIQNYYQQGQVWEQAIYSAAVKSKRLSWFLSTILLGIVILLSCCLWLLIPLQRYEPYVITVDKTTGYLEMARALQPGPLADDVAVTQANIVRYINARETYDYNTLGLNYKLALLLSTGSAAQDYQFLYASTNAKALDKILGRYGRIVVSIKSVSLLNERTAQVRFSTETTTGTEITTNHYVSTVRFRYSGTPMKNEWRFDNPLGFQVTEYRRDQESLATKRTLDQ</sequence>
<evidence type="ECO:0000256" key="5">
    <source>
        <dbReference type="ARBA" id="ARBA00023136"/>
    </source>
</evidence>
<reference evidence="9 10" key="1">
    <citation type="submission" date="2016-11" db="EMBL/GenBank/DDBJ databases">
        <title>Comparative genomics of Bartonella apis.</title>
        <authorList>
            <person name="Engel P."/>
        </authorList>
    </citation>
    <scope>NUCLEOTIDE SEQUENCE [LARGE SCALE GENOMIC DNA]</scope>
    <source>
        <strain evidence="9 10">BBC0122</strain>
    </source>
</reference>
<gene>
    <name evidence="9" type="ORF">BBC0122_019240</name>
</gene>
<dbReference type="RefSeq" id="WP_077993486.1">
    <property type="nucleotide sequence ID" value="NZ_CAXUOT020000003.1"/>
</dbReference>
<name>A0A1U9MJV4_9HYPH</name>
<protein>
    <recommendedName>
        <fullName evidence="2">Type IV secretion system protein virB8</fullName>
    </recommendedName>
</protein>
<evidence type="ECO:0000259" key="8">
    <source>
        <dbReference type="Pfam" id="PF04335"/>
    </source>
</evidence>
<keyword evidence="10" id="KW-1185">Reference proteome</keyword>
<evidence type="ECO:0000313" key="9">
    <source>
        <dbReference type="EMBL" id="AQT48018.1"/>
    </source>
</evidence>
<evidence type="ECO:0000256" key="6">
    <source>
        <dbReference type="ARBA" id="ARBA00037847"/>
    </source>
</evidence>
<proteinExistence type="inferred from homology"/>
<dbReference type="GO" id="GO:0030255">
    <property type="term" value="P:protein secretion by the type IV secretion system"/>
    <property type="evidence" value="ECO:0007669"/>
    <property type="project" value="InterPro"/>
</dbReference>
<dbReference type="InterPro" id="IPR032710">
    <property type="entry name" value="NTF2-like_dom_sf"/>
</dbReference>
<dbReference type="CDD" id="cd16424">
    <property type="entry name" value="VirB8"/>
    <property type="match status" value="1"/>
</dbReference>
<dbReference type="SUPFAM" id="SSF54427">
    <property type="entry name" value="NTF2-like"/>
    <property type="match status" value="1"/>
</dbReference>
<dbReference type="Pfam" id="PF04335">
    <property type="entry name" value="VirB8"/>
    <property type="match status" value="1"/>
</dbReference>
<accession>A0A1U9MJV4</accession>
<dbReference type="GO" id="GO:0016020">
    <property type="term" value="C:membrane"/>
    <property type="evidence" value="ECO:0007669"/>
    <property type="project" value="InterPro"/>
</dbReference>
<comment type="similarity">
    <text evidence="1">Belongs to the virB8 family.</text>
</comment>
<evidence type="ECO:0000256" key="2">
    <source>
        <dbReference type="ARBA" id="ARBA00014420"/>
    </source>
</evidence>
<evidence type="ECO:0000256" key="3">
    <source>
        <dbReference type="ARBA" id="ARBA00022692"/>
    </source>
</evidence>
<organism evidence="9 10">
    <name type="scientific">Bartonella choladocola</name>
    <dbReference type="NCBI Taxonomy" id="2750995"/>
    <lineage>
        <taxon>Bacteria</taxon>
        <taxon>Pseudomonadati</taxon>
        <taxon>Pseudomonadota</taxon>
        <taxon>Alphaproteobacteria</taxon>
        <taxon>Hyphomicrobiales</taxon>
        <taxon>Bartonellaceae</taxon>
        <taxon>Bartonella</taxon>
    </lineage>
</organism>
<dbReference type="GO" id="GO:0012505">
    <property type="term" value="C:endomembrane system"/>
    <property type="evidence" value="ECO:0007669"/>
    <property type="project" value="UniProtKB-SubCell"/>
</dbReference>
<dbReference type="InterPro" id="IPR026264">
    <property type="entry name" value="VirB8/PtlE"/>
</dbReference>
<evidence type="ECO:0000256" key="1">
    <source>
        <dbReference type="ARBA" id="ARBA00011070"/>
    </source>
</evidence>
<keyword evidence="3 7" id="KW-0812">Transmembrane</keyword>
<evidence type="ECO:0000313" key="10">
    <source>
        <dbReference type="Proteomes" id="UP000189632"/>
    </source>
</evidence>
<dbReference type="Gene3D" id="3.10.450.230">
    <property type="entry name" value="VirB8 protein"/>
    <property type="match status" value="1"/>
</dbReference>
<dbReference type="AlphaFoldDB" id="A0A1U9MJV4"/>
<keyword evidence="4 7" id="KW-1133">Transmembrane helix</keyword>
<comment type="subcellular location">
    <subcellularLocation>
        <location evidence="6">Endomembrane system</location>
        <topology evidence="6">Single-pass membrane protein</topology>
    </subcellularLocation>
</comment>
<keyword evidence="5 7" id="KW-0472">Membrane</keyword>
<dbReference type="PIRSF" id="PIRSF003299">
    <property type="entry name" value="VirB8_PtlE"/>
    <property type="match status" value="1"/>
</dbReference>
<dbReference type="OrthoDB" id="7366154at2"/>
<dbReference type="EMBL" id="CP015625">
    <property type="protein sequence ID" value="AQT48018.1"/>
    <property type="molecule type" value="Genomic_DNA"/>
</dbReference>
<feature type="domain" description="Bacterial virulence protein VirB8" evidence="8">
    <location>
        <begin position="39"/>
        <end position="244"/>
    </location>
</feature>
<feature type="transmembrane region" description="Helical" evidence="7">
    <location>
        <begin position="55"/>
        <end position="78"/>
    </location>
</feature>